<dbReference type="SUPFAM" id="SSF53335">
    <property type="entry name" value="S-adenosyl-L-methionine-dependent methyltransferases"/>
    <property type="match status" value="1"/>
</dbReference>
<dbReference type="InterPro" id="IPR025714">
    <property type="entry name" value="Methyltranfer_dom"/>
</dbReference>
<dbReference type="InterPro" id="IPR029063">
    <property type="entry name" value="SAM-dependent_MTases_sf"/>
</dbReference>
<dbReference type="CDD" id="cd02440">
    <property type="entry name" value="AdoMet_MTases"/>
    <property type="match status" value="1"/>
</dbReference>
<evidence type="ECO:0000259" key="1">
    <source>
        <dbReference type="Pfam" id="PF13847"/>
    </source>
</evidence>
<keyword evidence="2" id="KW-0808">Transferase</keyword>
<dbReference type="GO" id="GO:0032259">
    <property type="term" value="P:methylation"/>
    <property type="evidence" value="ECO:0007669"/>
    <property type="project" value="UniProtKB-KW"/>
</dbReference>
<dbReference type="Gene3D" id="3.40.50.150">
    <property type="entry name" value="Vaccinia Virus protein VP39"/>
    <property type="match status" value="1"/>
</dbReference>
<accession>A0A1M7GRJ0</accession>
<dbReference type="AlphaFoldDB" id="A0A1M7GRJ0"/>
<reference evidence="3" key="1">
    <citation type="submission" date="2016-11" db="EMBL/GenBank/DDBJ databases">
        <authorList>
            <person name="Varghese N."/>
            <person name="Submissions S."/>
        </authorList>
    </citation>
    <scope>NUCLEOTIDE SEQUENCE [LARGE SCALE GENOMIC DNA]</scope>
    <source>
        <strain evidence="3">DSM 26899</strain>
    </source>
</reference>
<name>A0A1M7GRJ0_9FLAO</name>
<protein>
    <submittedName>
        <fullName evidence="2">Methyltransferase domain-containing protein</fullName>
    </submittedName>
</protein>
<keyword evidence="2" id="KW-0489">Methyltransferase</keyword>
<keyword evidence="3" id="KW-1185">Reference proteome</keyword>
<feature type="domain" description="Methyltransferase" evidence="1">
    <location>
        <begin position="84"/>
        <end position="232"/>
    </location>
</feature>
<dbReference type="Pfam" id="PF13847">
    <property type="entry name" value="Methyltransf_31"/>
    <property type="match status" value="1"/>
</dbReference>
<evidence type="ECO:0000313" key="2">
    <source>
        <dbReference type="EMBL" id="SHM18517.1"/>
    </source>
</evidence>
<dbReference type="Proteomes" id="UP000184364">
    <property type="component" value="Unassembled WGS sequence"/>
</dbReference>
<proteinExistence type="predicted"/>
<evidence type="ECO:0000313" key="3">
    <source>
        <dbReference type="Proteomes" id="UP000184364"/>
    </source>
</evidence>
<organism evidence="2 3">
    <name type="scientific">Chryseobacterium polytrichastri</name>
    <dbReference type="NCBI Taxonomy" id="1302687"/>
    <lineage>
        <taxon>Bacteria</taxon>
        <taxon>Pseudomonadati</taxon>
        <taxon>Bacteroidota</taxon>
        <taxon>Flavobacteriia</taxon>
        <taxon>Flavobacteriales</taxon>
        <taxon>Weeksellaceae</taxon>
        <taxon>Chryseobacterium group</taxon>
        <taxon>Chryseobacterium</taxon>
    </lineage>
</organism>
<dbReference type="OrthoDB" id="1119595at2"/>
<dbReference type="STRING" id="1302687.SAMN05444267_103734"/>
<dbReference type="EMBL" id="FRAV01000037">
    <property type="protein sequence ID" value="SHM18517.1"/>
    <property type="molecule type" value="Genomic_DNA"/>
</dbReference>
<dbReference type="RefSeq" id="WP_073296206.1">
    <property type="nucleotide sequence ID" value="NZ_FRAV01000037.1"/>
</dbReference>
<gene>
    <name evidence="2" type="ORF">SAMN05444267_103734</name>
</gene>
<sequence>MRVFTIEDLKDIYIKFHQRGLPFLLSKLSLNSYKRTQSAFNEKEIQTSNFWIIPQVRKRWNKLITGDENVVYEEYLTQNFFKNKHKIKVLALGTGVCSHEIKLAELNPNLEIHCYDFSDELLNKAKTISDQKNLNNIFYFAENVLTYSFKPNEYDAVFFHASLHHFDNIPQFLDDVVIKSLKPNGYIIINEFVGNSRLQYSTLQLEYINKALKEIPKKFRKIFKTEIYKNKYYGSGVVRMIVADPSECVDSKSIIPAIHQKFDIIDEKSYGNNILQSAFKDIAHHFVDLNPEKETILEKVFALEDELLLKHPSDFVFGIYKLKQNSI</sequence>
<dbReference type="GO" id="GO:0008168">
    <property type="term" value="F:methyltransferase activity"/>
    <property type="evidence" value="ECO:0007669"/>
    <property type="project" value="UniProtKB-KW"/>
</dbReference>